<protein>
    <submittedName>
        <fullName evidence="1">Uncharacterized protein</fullName>
    </submittedName>
</protein>
<name>A0A182SHS2_9DIPT</name>
<accession>A0A182SHS2</accession>
<evidence type="ECO:0000313" key="2">
    <source>
        <dbReference type="Proteomes" id="UP000075901"/>
    </source>
</evidence>
<reference evidence="1" key="2">
    <citation type="submission" date="2020-05" db="UniProtKB">
        <authorList>
            <consortium name="EnsemblMetazoa"/>
        </authorList>
    </citation>
    <scope>IDENTIFICATION</scope>
    <source>
        <strain evidence="1">maculatus3</strain>
    </source>
</reference>
<dbReference type="Proteomes" id="UP000075901">
    <property type="component" value="Unassembled WGS sequence"/>
</dbReference>
<keyword evidence="2" id="KW-1185">Reference proteome</keyword>
<reference evidence="2" key="1">
    <citation type="submission" date="2013-09" db="EMBL/GenBank/DDBJ databases">
        <title>The Genome Sequence of Anopheles maculatus species B.</title>
        <authorList>
            <consortium name="The Broad Institute Genomics Platform"/>
            <person name="Neafsey D.E."/>
            <person name="Besansky N."/>
            <person name="Howell P."/>
            <person name="Walton C."/>
            <person name="Young S.K."/>
            <person name="Zeng Q."/>
            <person name="Gargeya S."/>
            <person name="Fitzgerald M."/>
            <person name="Haas B."/>
            <person name="Abouelleil A."/>
            <person name="Allen A.W."/>
            <person name="Alvarado L."/>
            <person name="Arachchi H.M."/>
            <person name="Berlin A.M."/>
            <person name="Chapman S.B."/>
            <person name="Gainer-Dewar J."/>
            <person name="Goldberg J."/>
            <person name="Griggs A."/>
            <person name="Gujja S."/>
            <person name="Hansen M."/>
            <person name="Howarth C."/>
            <person name="Imamovic A."/>
            <person name="Ireland A."/>
            <person name="Larimer J."/>
            <person name="McCowan C."/>
            <person name="Murphy C."/>
            <person name="Pearson M."/>
            <person name="Poon T.W."/>
            <person name="Priest M."/>
            <person name="Roberts A."/>
            <person name="Saif S."/>
            <person name="Shea T."/>
            <person name="Sisk P."/>
            <person name="Sykes S."/>
            <person name="Wortman J."/>
            <person name="Nusbaum C."/>
            <person name="Birren B."/>
        </authorList>
    </citation>
    <scope>NUCLEOTIDE SEQUENCE [LARGE SCALE GENOMIC DNA]</scope>
    <source>
        <strain evidence="2">maculatus3</strain>
    </source>
</reference>
<sequence>MFRRVRDFINGIVRAFAVVPDDEQNLVQSMDVPPSTDNSVQQSNEKFVDIMQAMEKENNPIAVKDSMNLDGIFLDDEPLIYENLLLWDPETPPPHLLKYILKTLNSDHRKGLKQSPIHVFYRIFLNKQLSERRTKRPRFLTAERRARINNRRKERLEAAAHQ</sequence>
<dbReference type="VEuPathDB" id="VectorBase:AMAM007056"/>
<dbReference type="EnsemblMetazoa" id="AMAM007056-RA">
    <property type="protein sequence ID" value="AMAM007056-PA"/>
    <property type="gene ID" value="AMAM007056"/>
</dbReference>
<organism evidence="1 2">
    <name type="scientific">Anopheles maculatus</name>
    <dbReference type="NCBI Taxonomy" id="74869"/>
    <lineage>
        <taxon>Eukaryota</taxon>
        <taxon>Metazoa</taxon>
        <taxon>Ecdysozoa</taxon>
        <taxon>Arthropoda</taxon>
        <taxon>Hexapoda</taxon>
        <taxon>Insecta</taxon>
        <taxon>Pterygota</taxon>
        <taxon>Neoptera</taxon>
        <taxon>Endopterygota</taxon>
        <taxon>Diptera</taxon>
        <taxon>Nematocera</taxon>
        <taxon>Culicoidea</taxon>
        <taxon>Culicidae</taxon>
        <taxon>Anophelinae</taxon>
        <taxon>Anopheles</taxon>
        <taxon>Anopheles maculatus group</taxon>
    </lineage>
</organism>
<evidence type="ECO:0000313" key="1">
    <source>
        <dbReference type="EnsemblMetazoa" id="AMAM007056-PA"/>
    </source>
</evidence>
<dbReference type="AlphaFoldDB" id="A0A182SHS2"/>
<proteinExistence type="predicted"/>